<keyword evidence="2" id="KW-0812">Transmembrane</keyword>
<keyword evidence="2" id="KW-0472">Membrane</keyword>
<dbReference type="Pfam" id="PF16951">
    <property type="entry name" value="MaAIMP_sms"/>
    <property type="match status" value="1"/>
</dbReference>
<feature type="compositionally biased region" description="Acidic residues" evidence="1">
    <location>
        <begin position="45"/>
        <end position="55"/>
    </location>
</feature>
<evidence type="ECO:0000313" key="4">
    <source>
        <dbReference type="Proteomes" id="UP000029548"/>
    </source>
</evidence>
<gene>
    <name evidence="3" type="ORF">HMPREF1650_10800</name>
</gene>
<keyword evidence="2" id="KW-1133">Transmembrane helix</keyword>
<protein>
    <submittedName>
        <fullName evidence="3">Amino acid transporter</fullName>
    </submittedName>
</protein>
<feature type="region of interest" description="Disordered" evidence="1">
    <location>
        <begin position="32"/>
        <end position="55"/>
    </location>
</feature>
<dbReference type="eggNOG" id="ENOG5031BXE">
    <property type="taxonomic scope" value="Bacteria"/>
</dbReference>
<dbReference type="NCBIfam" id="NF033494">
    <property type="entry name" value="NSS_import_MetS"/>
    <property type="match status" value="1"/>
</dbReference>
<dbReference type="RefSeq" id="WP_035123160.1">
    <property type="nucleotide sequence ID" value="NZ_JRNE01000074.1"/>
</dbReference>
<dbReference type="EMBL" id="JRNE01000074">
    <property type="protein sequence ID" value="KGF15588.1"/>
    <property type="molecule type" value="Genomic_DNA"/>
</dbReference>
<proteinExistence type="predicted"/>
<evidence type="ECO:0000313" key="3">
    <source>
        <dbReference type="EMBL" id="KGF15588.1"/>
    </source>
</evidence>
<dbReference type="NCBIfam" id="NF033493">
    <property type="entry name" value="MetS_like_NSS"/>
    <property type="match status" value="1"/>
</dbReference>
<feature type="transmembrane region" description="Helical" evidence="2">
    <location>
        <begin position="6"/>
        <end position="27"/>
    </location>
</feature>
<dbReference type="AlphaFoldDB" id="A0A095XZX8"/>
<dbReference type="InterPro" id="IPR031596">
    <property type="entry name" value="MaAIMP_sms"/>
</dbReference>
<name>A0A095XZX8_9CORY</name>
<reference evidence="3 4" key="1">
    <citation type="submission" date="2014-07" db="EMBL/GenBank/DDBJ databases">
        <authorList>
            <person name="McCorrison J."/>
            <person name="Sanka R."/>
            <person name="Torralba M."/>
            <person name="Gillis M."/>
            <person name="Haft D.H."/>
            <person name="Methe B."/>
            <person name="Sutton G."/>
            <person name="Nelson K.E."/>
        </authorList>
    </citation>
    <scope>NUCLEOTIDE SEQUENCE [LARGE SCALE GENOMIC DNA]</scope>
    <source>
        <strain evidence="3 4">DNF00450</strain>
    </source>
</reference>
<sequence>MSGIAIIMMVLFIVIIWGGFVTAMVSLSNHPDHSSGDLGNHPNTTDEDLAALEQQ</sequence>
<evidence type="ECO:0000256" key="1">
    <source>
        <dbReference type="SAM" id="MobiDB-lite"/>
    </source>
</evidence>
<organism evidence="3 4">
    <name type="scientific">Corynebacterium freneyi DNF00450</name>
    <dbReference type="NCBI Taxonomy" id="1287475"/>
    <lineage>
        <taxon>Bacteria</taxon>
        <taxon>Bacillati</taxon>
        <taxon>Actinomycetota</taxon>
        <taxon>Actinomycetes</taxon>
        <taxon>Mycobacteriales</taxon>
        <taxon>Corynebacteriaceae</taxon>
        <taxon>Corynebacterium</taxon>
    </lineage>
</organism>
<dbReference type="Proteomes" id="UP000029548">
    <property type="component" value="Unassembled WGS sequence"/>
</dbReference>
<evidence type="ECO:0000256" key="2">
    <source>
        <dbReference type="SAM" id="Phobius"/>
    </source>
</evidence>
<comment type="caution">
    <text evidence="3">The sequence shown here is derived from an EMBL/GenBank/DDBJ whole genome shotgun (WGS) entry which is preliminary data.</text>
</comment>
<accession>A0A095XZX8</accession>